<name>A0A3R8R4D1_9SPHN</name>
<dbReference type="EMBL" id="RWJI01000001">
    <property type="protein sequence ID" value="RRQ51625.1"/>
    <property type="molecule type" value="Genomic_DNA"/>
</dbReference>
<dbReference type="AlphaFoldDB" id="A0A3R8R4D1"/>
<dbReference type="InterPro" id="IPR007138">
    <property type="entry name" value="ABM_dom"/>
</dbReference>
<protein>
    <submittedName>
        <fullName evidence="2">Antibiotic biosynthesis monooxygenase</fullName>
    </submittedName>
</protein>
<dbReference type="GO" id="GO:0004497">
    <property type="term" value="F:monooxygenase activity"/>
    <property type="evidence" value="ECO:0007669"/>
    <property type="project" value="UniProtKB-KW"/>
</dbReference>
<accession>A0A3R8R4D1</accession>
<keyword evidence="2" id="KW-0560">Oxidoreductase</keyword>
<evidence type="ECO:0000313" key="3">
    <source>
        <dbReference type="Proteomes" id="UP000268553"/>
    </source>
</evidence>
<sequence length="97" mass="10255">MSAIGVIATLTVAEGKNADFEAVFAELSAAVRANEPGNLFYTLTRSRSNPQVYKVLEQYVDQDALTAHGASDYFKAAGPKLGACLAGAPEIEYLDGL</sequence>
<dbReference type="RefSeq" id="WP_125229638.1">
    <property type="nucleotide sequence ID" value="NZ_RWJI01000001.1"/>
</dbReference>
<dbReference type="Proteomes" id="UP000268553">
    <property type="component" value="Unassembled WGS sequence"/>
</dbReference>
<gene>
    <name evidence="2" type="ORF">D7D48_01615</name>
</gene>
<evidence type="ECO:0000259" key="1">
    <source>
        <dbReference type="PROSITE" id="PS51725"/>
    </source>
</evidence>
<reference evidence="2 3" key="1">
    <citation type="submission" date="2018-12" db="EMBL/GenBank/DDBJ databases">
        <authorList>
            <person name="Kim S.-J."/>
            <person name="Jung G.-Y."/>
        </authorList>
    </citation>
    <scope>NUCLEOTIDE SEQUENCE [LARGE SCALE GENOMIC DNA]</scope>
    <source>
        <strain evidence="2 3">03SU3-P</strain>
    </source>
</reference>
<dbReference type="InterPro" id="IPR011008">
    <property type="entry name" value="Dimeric_a/b-barrel"/>
</dbReference>
<keyword evidence="2" id="KW-0503">Monooxygenase</keyword>
<keyword evidence="3" id="KW-1185">Reference proteome</keyword>
<dbReference type="PROSITE" id="PS51725">
    <property type="entry name" value="ABM"/>
    <property type="match status" value="1"/>
</dbReference>
<comment type="caution">
    <text evidence="2">The sequence shown here is derived from an EMBL/GenBank/DDBJ whole genome shotgun (WGS) entry which is preliminary data.</text>
</comment>
<dbReference type="PANTHER" id="PTHR40624">
    <property type="entry name" value="BIOSYNTHESIS MONOOXYGENASE, PUTATIVE (AFU_ORTHOLOGUE AFUA_1G12025)-RELATED"/>
    <property type="match status" value="1"/>
</dbReference>
<feature type="domain" description="ABM" evidence="1">
    <location>
        <begin position="4"/>
        <end position="93"/>
    </location>
</feature>
<evidence type="ECO:0000313" key="2">
    <source>
        <dbReference type="EMBL" id="RRQ51625.1"/>
    </source>
</evidence>
<dbReference type="Gene3D" id="3.30.70.100">
    <property type="match status" value="1"/>
</dbReference>
<dbReference type="Pfam" id="PF03992">
    <property type="entry name" value="ABM"/>
    <property type="match status" value="1"/>
</dbReference>
<dbReference type="OrthoDB" id="287932at2"/>
<proteinExistence type="predicted"/>
<organism evidence="2 3">
    <name type="scientific">Sphingorhabdus wooponensis</name>
    <dbReference type="NCBI Taxonomy" id="940136"/>
    <lineage>
        <taxon>Bacteria</taxon>
        <taxon>Pseudomonadati</taxon>
        <taxon>Pseudomonadota</taxon>
        <taxon>Alphaproteobacteria</taxon>
        <taxon>Sphingomonadales</taxon>
        <taxon>Sphingomonadaceae</taxon>
        <taxon>Sphingorhabdus</taxon>
    </lineage>
</organism>
<dbReference type="PANTHER" id="PTHR40624:SF1">
    <property type="entry name" value="BIOSYNTHESIS MONOOXYGENASE, PUTATIVE (AFU_ORTHOLOGUE AFUA_1G12025)-RELATED"/>
    <property type="match status" value="1"/>
</dbReference>
<dbReference type="SUPFAM" id="SSF54909">
    <property type="entry name" value="Dimeric alpha+beta barrel"/>
    <property type="match status" value="1"/>
</dbReference>